<gene>
    <name evidence="2" type="ORF">VSA01S_13750</name>
</gene>
<keyword evidence="1" id="KW-0472">Membrane</keyword>
<evidence type="ECO:0000256" key="1">
    <source>
        <dbReference type="SAM" id="Phobius"/>
    </source>
</evidence>
<keyword evidence="3" id="KW-1185">Reference proteome</keyword>
<comment type="caution">
    <text evidence="2">The sequence shown here is derived from an EMBL/GenBank/DDBJ whole genome shotgun (WGS) entry which is preliminary data.</text>
</comment>
<dbReference type="SUPFAM" id="SSF103473">
    <property type="entry name" value="MFS general substrate transporter"/>
    <property type="match status" value="1"/>
</dbReference>
<name>A0A511QD87_9VIBR</name>
<evidence type="ECO:0000313" key="3">
    <source>
        <dbReference type="Proteomes" id="UP000321922"/>
    </source>
</evidence>
<sequence>MNSISISLVVMLSYILSLSAFFFKNSSEKHLKKDSLVNHYNAAFEMLGDFQLWYSILMISCFSLALLSCLNTVSMINNDDNVNLSNLSYTYLILFVSAVLSLMANSFLNRQFCDSNRIVVFASKMLLSIGIFFYLMKDLHWVFIPVFLVSFTLCLALHSSMSQIRYYYRANSGCGIILIVLYGLIIFFGLDTAINSGNIDRALLFFASCTFCLSGVKYFISQCEFEFKDIDF</sequence>
<feature type="transmembrane region" description="Helical" evidence="1">
    <location>
        <begin position="170"/>
        <end position="190"/>
    </location>
</feature>
<dbReference type="InterPro" id="IPR036259">
    <property type="entry name" value="MFS_trans_sf"/>
</dbReference>
<evidence type="ECO:0000313" key="2">
    <source>
        <dbReference type="EMBL" id="GEM75263.1"/>
    </source>
</evidence>
<reference evidence="2 3" key="1">
    <citation type="submission" date="2019-07" db="EMBL/GenBank/DDBJ databases">
        <title>Whole genome shotgun sequence of Vibrio sagamiensis NBRC 104589.</title>
        <authorList>
            <person name="Hosoyama A."/>
            <person name="Uohara A."/>
            <person name="Ohji S."/>
            <person name="Ichikawa N."/>
        </authorList>
    </citation>
    <scope>NUCLEOTIDE SEQUENCE [LARGE SCALE GENOMIC DNA]</scope>
    <source>
        <strain evidence="2 3">NBRC 104589</strain>
    </source>
</reference>
<feature type="transmembrane region" description="Helical" evidence="1">
    <location>
        <begin position="202"/>
        <end position="220"/>
    </location>
</feature>
<feature type="transmembrane region" description="Helical" evidence="1">
    <location>
        <begin position="52"/>
        <end position="76"/>
    </location>
</feature>
<keyword evidence="1" id="KW-1133">Transmembrane helix</keyword>
<accession>A0A511QD87</accession>
<feature type="transmembrane region" description="Helical" evidence="1">
    <location>
        <begin position="141"/>
        <end position="158"/>
    </location>
</feature>
<dbReference type="RefSeq" id="WP_039979686.1">
    <property type="nucleotide sequence ID" value="NZ_BAOJ01000019.1"/>
</dbReference>
<feature type="transmembrane region" description="Helical" evidence="1">
    <location>
        <begin position="118"/>
        <end position="135"/>
    </location>
</feature>
<dbReference type="Proteomes" id="UP000321922">
    <property type="component" value="Unassembled WGS sequence"/>
</dbReference>
<dbReference type="EMBL" id="BJXJ01000010">
    <property type="protein sequence ID" value="GEM75263.1"/>
    <property type="molecule type" value="Genomic_DNA"/>
</dbReference>
<protein>
    <submittedName>
        <fullName evidence="2">Uncharacterized protein</fullName>
    </submittedName>
</protein>
<keyword evidence="1" id="KW-0812">Transmembrane</keyword>
<proteinExistence type="predicted"/>
<dbReference type="AlphaFoldDB" id="A0A511QD87"/>
<feature type="transmembrane region" description="Helical" evidence="1">
    <location>
        <begin position="6"/>
        <end position="23"/>
    </location>
</feature>
<organism evidence="2 3">
    <name type="scientific">Vibrio sagamiensis NBRC 104589</name>
    <dbReference type="NCBI Taxonomy" id="1219064"/>
    <lineage>
        <taxon>Bacteria</taxon>
        <taxon>Pseudomonadati</taxon>
        <taxon>Pseudomonadota</taxon>
        <taxon>Gammaproteobacteria</taxon>
        <taxon>Vibrionales</taxon>
        <taxon>Vibrionaceae</taxon>
        <taxon>Vibrio</taxon>
    </lineage>
</organism>
<feature type="transmembrane region" description="Helical" evidence="1">
    <location>
        <begin position="88"/>
        <end position="106"/>
    </location>
</feature>
<dbReference type="Gene3D" id="1.20.1250.20">
    <property type="entry name" value="MFS general substrate transporter like domains"/>
    <property type="match status" value="1"/>
</dbReference>